<dbReference type="SUPFAM" id="SSF54928">
    <property type="entry name" value="RNA-binding domain, RBD"/>
    <property type="match status" value="1"/>
</dbReference>
<evidence type="ECO:0000313" key="6">
    <source>
        <dbReference type="Proteomes" id="UP000193920"/>
    </source>
</evidence>
<dbReference type="OrthoDB" id="277802at2759"/>
<keyword evidence="6" id="KW-1185">Reference proteome</keyword>
<feature type="domain" description="RRM" evidence="4">
    <location>
        <begin position="6"/>
        <end position="84"/>
    </location>
</feature>
<dbReference type="PANTHER" id="PTHR16105:SF0">
    <property type="entry name" value="RNA-BINDING REGION-CONTAINING PROTEIN 3"/>
    <property type="match status" value="1"/>
</dbReference>
<dbReference type="InterPro" id="IPR012677">
    <property type="entry name" value="Nucleotide-bd_a/b_plait_sf"/>
</dbReference>
<proteinExistence type="predicted"/>
<dbReference type="GO" id="GO:0005689">
    <property type="term" value="C:U12-type spliceosomal complex"/>
    <property type="evidence" value="ECO:0007669"/>
    <property type="project" value="TreeGrafter"/>
</dbReference>
<gene>
    <name evidence="5" type="ORF">LY90DRAFT_708274</name>
</gene>
<protein>
    <recommendedName>
        <fullName evidence="4">RRM domain-containing protein</fullName>
    </recommendedName>
</protein>
<organism evidence="5 6">
    <name type="scientific">Neocallimastix californiae</name>
    <dbReference type="NCBI Taxonomy" id="1754190"/>
    <lineage>
        <taxon>Eukaryota</taxon>
        <taxon>Fungi</taxon>
        <taxon>Fungi incertae sedis</taxon>
        <taxon>Chytridiomycota</taxon>
        <taxon>Chytridiomycota incertae sedis</taxon>
        <taxon>Neocallimastigomycetes</taxon>
        <taxon>Neocallimastigales</taxon>
        <taxon>Neocallimastigaceae</taxon>
        <taxon>Neocallimastix</taxon>
    </lineage>
</organism>
<feature type="compositionally biased region" description="Acidic residues" evidence="3">
    <location>
        <begin position="224"/>
        <end position="237"/>
    </location>
</feature>
<evidence type="ECO:0000313" key="5">
    <source>
        <dbReference type="EMBL" id="ORY18105.1"/>
    </source>
</evidence>
<dbReference type="EMBL" id="MCOG01000321">
    <property type="protein sequence ID" value="ORY18105.1"/>
    <property type="molecule type" value="Genomic_DNA"/>
</dbReference>
<name>A0A1Y2A7T8_9FUNG</name>
<dbReference type="InterPro" id="IPR035979">
    <property type="entry name" value="RBD_domain_sf"/>
</dbReference>
<dbReference type="GO" id="GO:0097157">
    <property type="term" value="F:pre-mRNA intronic binding"/>
    <property type="evidence" value="ECO:0007669"/>
    <property type="project" value="TreeGrafter"/>
</dbReference>
<evidence type="ECO:0000259" key="4">
    <source>
        <dbReference type="PROSITE" id="PS50102"/>
    </source>
</evidence>
<evidence type="ECO:0000256" key="2">
    <source>
        <dbReference type="PROSITE-ProRule" id="PRU00176"/>
    </source>
</evidence>
<sequence length="435" mass="50404">MDLNITTLKVKNIPNFILNDKNKIEEFFKQFGGVDIRTFTNTSLYNGYAYVNFPNRELASLASVRIQQLSFEPNKLLSVEFAIPDRDKINKIQSDKKYIKNNNLNSESNNSLYYSNDIVDRYVIKSQDEYDKNPTPIAPELGIDYPSMPSLKYQYPPPNPDIIINIMNAIVAVPKLYTQVIHLMNKMNLPPPFGEATTMTPMLYNYFYKNKNESKKRKNRDELLSSDESELESEDENETKTKLSNENIPMHDLIMTNTHLDKKTKLSSTQNEIQIKINVENKSTEKENKNDDSQNMEISNELINTNIQPSKVYESNKNCISLEQLQNNKISQEELEKLPAYRNYKEGIPSRTLFLKNINVKLTKEKDLEYIFGRYLKDEEINEKLQIRLMTSGRMKGQAFIKLPTIEMASLLLKEVHGYILNDKAIVIQYGKASN</sequence>
<feature type="region of interest" description="Disordered" evidence="3">
    <location>
        <begin position="215"/>
        <end position="248"/>
    </location>
</feature>
<dbReference type="AlphaFoldDB" id="A0A1Y2A7T8"/>
<dbReference type="Proteomes" id="UP000193920">
    <property type="component" value="Unassembled WGS sequence"/>
</dbReference>
<comment type="caution">
    <text evidence="5">The sequence shown here is derived from an EMBL/GenBank/DDBJ whole genome shotgun (WGS) entry which is preliminary data.</text>
</comment>
<feature type="domain" description="RRM" evidence="4">
    <location>
        <begin position="351"/>
        <end position="433"/>
    </location>
</feature>
<dbReference type="InterPro" id="IPR045164">
    <property type="entry name" value="RBM41/RNPC3"/>
</dbReference>
<dbReference type="SMART" id="SM00360">
    <property type="entry name" value="RRM"/>
    <property type="match status" value="2"/>
</dbReference>
<dbReference type="STRING" id="1754190.A0A1Y2A7T8"/>
<keyword evidence="1 2" id="KW-0694">RNA-binding</keyword>
<dbReference type="PROSITE" id="PS50102">
    <property type="entry name" value="RRM"/>
    <property type="match status" value="2"/>
</dbReference>
<evidence type="ECO:0000256" key="3">
    <source>
        <dbReference type="SAM" id="MobiDB-lite"/>
    </source>
</evidence>
<reference evidence="5 6" key="1">
    <citation type="submission" date="2016-08" db="EMBL/GenBank/DDBJ databases">
        <title>A Parts List for Fungal Cellulosomes Revealed by Comparative Genomics.</title>
        <authorList>
            <consortium name="DOE Joint Genome Institute"/>
            <person name="Haitjema C.H."/>
            <person name="Gilmore S.P."/>
            <person name="Henske J.K."/>
            <person name="Solomon K.V."/>
            <person name="De Groot R."/>
            <person name="Kuo A."/>
            <person name="Mondo S.J."/>
            <person name="Salamov A.A."/>
            <person name="Labutti K."/>
            <person name="Zhao Z."/>
            <person name="Chiniquy J."/>
            <person name="Barry K."/>
            <person name="Brewer H.M."/>
            <person name="Purvine S.O."/>
            <person name="Wright A.T."/>
            <person name="Boxma B."/>
            <person name="Van Alen T."/>
            <person name="Hackstein J.H."/>
            <person name="Baker S.E."/>
            <person name="Grigoriev I.V."/>
            <person name="O'Malley M.A."/>
        </authorList>
    </citation>
    <scope>NUCLEOTIDE SEQUENCE [LARGE SCALE GENOMIC DNA]</scope>
    <source>
        <strain evidence="5 6">G1</strain>
    </source>
</reference>
<dbReference type="Gene3D" id="6.10.250.610">
    <property type="match status" value="1"/>
</dbReference>
<dbReference type="Pfam" id="PF00076">
    <property type="entry name" value="RRM_1"/>
    <property type="match status" value="1"/>
</dbReference>
<dbReference type="InterPro" id="IPR000504">
    <property type="entry name" value="RRM_dom"/>
</dbReference>
<dbReference type="GO" id="GO:0030626">
    <property type="term" value="F:U12 snRNA binding"/>
    <property type="evidence" value="ECO:0007669"/>
    <property type="project" value="TreeGrafter"/>
</dbReference>
<dbReference type="PANTHER" id="PTHR16105">
    <property type="entry name" value="RNA-BINDING REGION-CONTAINING PROTEIN 3"/>
    <property type="match status" value="1"/>
</dbReference>
<evidence type="ECO:0000256" key="1">
    <source>
        <dbReference type="ARBA" id="ARBA00022884"/>
    </source>
</evidence>
<dbReference type="Gene3D" id="3.30.70.330">
    <property type="match status" value="2"/>
</dbReference>
<accession>A0A1Y2A7T8</accession>
<dbReference type="GO" id="GO:0000398">
    <property type="term" value="P:mRNA splicing, via spliceosome"/>
    <property type="evidence" value="ECO:0007669"/>
    <property type="project" value="TreeGrafter"/>
</dbReference>